<dbReference type="Proteomes" id="UP001519460">
    <property type="component" value="Unassembled WGS sequence"/>
</dbReference>
<accession>A0ABD0KU96</accession>
<gene>
    <name evidence="2" type="ORF">BaRGS_00017909</name>
</gene>
<reference evidence="2 3" key="1">
    <citation type="journal article" date="2023" name="Sci. Data">
        <title>Genome assembly of the Korean intertidal mud-creeper Batillaria attramentaria.</title>
        <authorList>
            <person name="Patra A.K."/>
            <person name="Ho P.T."/>
            <person name="Jun S."/>
            <person name="Lee S.J."/>
            <person name="Kim Y."/>
            <person name="Won Y.J."/>
        </authorList>
    </citation>
    <scope>NUCLEOTIDE SEQUENCE [LARGE SCALE GENOMIC DNA]</scope>
    <source>
        <strain evidence="2">Wonlab-2016</strain>
    </source>
</reference>
<dbReference type="Pfam" id="PF25272">
    <property type="entry name" value="VERL_C"/>
    <property type="match status" value="1"/>
</dbReference>
<comment type="caution">
    <text evidence="2">The sequence shown here is derived from an EMBL/GenBank/DDBJ whole genome shotgun (WGS) entry which is preliminary data.</text>
</comment>
<name>A0ABD0KU96_9CAEN</name>
<feature type="domain" description="Vitelline envelope sperm lysin receptor C-terminal" evidence="1">
    <location>
        <begin position="61"/>
        <end position="296"/>
    </location>
</feature>
<evidence type="ECO:0000313" key="2">
    <source>
        <dbReference type="EMBL" id="KAK7490853.1"/>
    </source>
</evidence>
<feature type="non-terminal residue" evidence="2">
    <location>
        <position position="313"/>
    </location>
</feature>
<sequence>MQPQPNSEFCSVIHVRPMKTRICGTFQTDCRLFQGRVQCYPLDILVDVQAQCGEEDGTAIVTLTTDGPVTVTAECREGDQQLVPVDVAQAVYRLEAALNTTQRGIVCSFKETETVHVYSLLLKVTWEPSLPLMHGGEEERMVICNFAKFAERRVQSSDIEDGYRHIENTVVNTQNQSTSIVTVTITDILGRPIDGPLRLGRRVKLVARSDGNGGEKGIRPVACRAVAGNSRNLPTRTVLSAGCGDGYIFGTDDGFYTHGLEAISPPFNVFRYGPGGSMIIICTFAMCDDTCDGSSCRNTDVSGRRRRSDQYSD</sequence>
<keyword evidence="3" id="KW-1185">Reference proteome</keyword>
<evidence type="ECO:0000259" key="1">
    <source>
        <dbReference type="Pfam" id="PF25272"/>
    </source>
</evidence>
<proteinExistence type="predicted"/>
<dbReference type="InterPro" id="IPR057371">
    <property type="entry name" value="VERL_C"/>
</dbReference>
<dbReference type="AlphaFoldDB" id="A0ABD0KU96"/>
<evidence type="ECO:0000313" key="3">
    <source>
        <dbReference type="Proteomes" id="UP001519460"/>
    </source>
</evidence>
<dbReference type="EMBL" id="JACVVK020000122">
    <property type="protein sequence ID" value="KAK7490853.1"/>
    <property type="molecule type" value="Genomic_DNA"/>
</dbReference>
<protein>
    <recommendedName>
        <fullName evidence="1">Vitelline envelope sperm lysin receptor C-terminal domain-containing protein</fullName>
    </recommendedName>
</protein>
<organism evidence="2 3">
    <name type="scientific">Batillaria attramentaria</name>
    <dbReference type="NCBI Taxonomy" id="370345"/>
    <lineage>
        <taxon>Eukaryota</taxon>
        <taxon>Metazoa</taxon>
        <taxon>Spiralia</taxon>
        <taxon>Lophotrochozoa</taxon>
        <taxon>Mollusca</taxon>
        <taxon>Gastropoda</taxon>
        <taxon>Caenogastropoda</taxon>
        <taxon>Sorbeoconcha</taxon>
        <taxon>Cerithioidea</taxon>
        <taxon>Batillariidae</taxon>
        <taxon>Batillaria</taxon>
    </lineage>
</organism>